<feature type="non-terminal residue" evidence="9">
    <location>
        <position position="85"/>
    </location>
</feature>
<protein>
    <submittedName>
        <fullName evidence="9">Transporter</fullName>
    </submittedName>
</protein>
<sequence length="85" mass="9529">MSECTLTKDDIKRIPFTLYDAGWVILCIGMAIGAGIVFLPIQIGIKGIWVFIVSIIIVYPGIYLLQDIYLKTLSRTEDAKDYTSI</sequence>
<dbReference type="PANTHER" id="PTHR35334:SF5">
    <property type="entry name" value="INNER MEMBRANE TRANSPORT PROTEIN YHJV"/>
    <property type="match status" value="1"/>
</dbReference>
<evidence type="ECO:0000256" key="6">
    <source>
        <dbReference type="ARBA" id="ARBA00022989"/>
    </source>
</evidence>
<keyword evidence="3" id="KW-1003">Cell membrane</keyword>
<name>A0A629CFQ7_SALET</name>
<dbReference type="GO" id="GO:0003333">
    <property type="term" value="P:amino acid transmembrane transport"/>
    <property type="evidence" value="ECO:0007669"/>
    <property type="project" value="InterPro"/>
</dbReference>
<evidence type="ECO:0000256" key="2">
    <source>
        <dbReference type="ARBA" id="ARBA00022448"/>
    </source>
</evidence>
<feature type="transmembrane region" description="Helical" evidence="8">
    <location>
        <begin position="47"/>
        <end position="65"/>
    </location>
</feature>
<dbReference type="AlphaFoldDB" id="A0A629CFQ7"/>
<feature type="transmembrane region" description="Helical" evidence="8">
    <location>
        <begin position="21"/>
        <end position="41"/>
    </location>
</feature>
<comment type="caution">
    <text evidence="9">The sequence shown here is derived from an EMBL/GenBank/DDBJ whole genome shotgun (WGS) entry which is preliminary data.</text>
</comment>
<keyword evidence="5 8" id="KW-0812">Transmembrane</keyword>
<evidence type="ECO:0000256" key="3">
    <source>
        <dbReference type="ARBA" id="ARBA00022475"/>
    </source>
</evidence>
<keyword evidence="2" id="KW-0813">Transport</keyword>
<organism evidence="9">
    <name type="scientific">Salmonella enterica subsp. enterica serovar Tennessee</name>
    <dbReference type="NCBI Taxonomy" id="143221"/>
    <lineage>
        <taxon>Bacteria</taxon>
        <taxon>Pseudomonadati</taxon>
        <taxon>Pseudomonadota</taxon>
        <taxon>Gammaproteobacteria</taxon>
        <taxon>Enterobacterales</taxon>
        <taxon>Enterobacteriaceae</taxon>
        <taxon>Salmonella</taxon>
    </lineage>
</organism>
<evidence type="ECO:0000256" key="8">
    <source>
        <dbReference type="SAM" id="Phobius"/>
    </source>
</evidence>
<keyword evidence="6 8" id="KW-1133">Transmembrane helix</keyword>
<keyword evidence="7 8" id="KW-0472">Membrane</keyword>
<dbReference type="GO" id="GO:0005886">
    <property type="term" value="C:plasma membrane"/>
    <property type="evidence" value="ECO:0007669"/>
    <property type="project" value="UniProtKB-SubCell"/>
</dbReference>
<evidence type="ECO:0000256" key="7">
    <source>
        <dbReference type="ARBA" id="ARBA00023136"/>
    </source>
</evidence>
<gene>
    <name evidence="9" type="ORF">B1277_23855</name>
</gene>
<dbReference type="InterPro" id="IPR018227">
    <property type="entry name" value="Amino_acid_transport_2"/>
</dbReference>
<evidence type="ECO:0000256" key="5">
    <source>
        <dbReference type="ARBA" id="ARBA00022692"/>
    </source>
</evidence>
<evidence type="ECO:0000256" key="4">
    <source>
        <dbReference type="ARBA" id="ARBA00022519"/>
    </source>
</evidence>
<dbReference type="PANTHER" id="PTHR35334">
    <property type="entry name" value="SERINE TRANSPORTER"/>
    <property type="match status" value="1"/>
</dbReference>
<accession>A0A629CFQ7</accession>
<dbReference type="EMBL" id="AAMBTZ010000109">
    <property type="protein sequence ID" value="EDF7399855.1"/>
    <property type="molecule type" value="Genomic_DNA"/>
</dbReference>
<keyword evidence="4" id="KW-0997">Cell inner membrane</keyword>
<evidence type="ECO:0000313" key="9">
    <source>
        <dbReference type="EMBL" id="EDF7399855.1"/>
    </source>
</evidence>
<evidence type="ECO:0000256" key="1">
    <source>
        <dbReference type="ARBA" id="ARBA00004429"/>
    </source>
</evidence>
<comment type="subcellular location">
    <subcellularLocation>
        <location evidence="1">Cell inner membrane</location>
        <topology evidence="1">Multi-pass membrane protein</topology>
    </subcellularLocation>
</comment>
<proteinExistence type="predicted"/>
<reference evidence="9" key="1">
    <citation type="submission" date="2018-07" db="EMBL/GenBank/DDBJ databases">
        <authorList>
            <consortium name="PulseNet: The National Subtyping Network for Foodborne Disease Surveillance"/>
            <person name="Tarr C.L."/>
            <person name="Trees E."/>
            <person name="Katz L.S."/>
            <person name="Carleton-Romer H.A."/>
            <person name="Stroika S."/>
            <person name="Kucerova Z."/>
            <person name="Roache K.F."/>
            <person name="Sabol A.L."/>
            <person name="Besser J."/>
            <person name="Gerner-Smidt P."/>
        </authorList>
    </citation>
    <scope>NUCLEOTIDE SEQUENCE</scope>
    <source>
        <strain evidence="9">PNUSAS008386</strain>
    </source>
</reference>